<evidence type="ECO:0000256" key="1">
    <source>
        <dbReference type="SAM" id="Phobius"/>
    </source>
</evidence>
<keyword evidence="1" id="KW-0472">Membrane</keyword>
<dbReference type="InterPro" id="IPR039524">
    <property type="entry name" value="PIGO/GPI13"/>
</dbReference>
<feature type="transmembrane region" description="Helical" evidence="1">
    <location>
        <begin position="268"/>
        <end position="293"/>
    </location>
</feature>
<accession>A0A0B7AW83</accession>
<feature type="non-terminal residue" evidence="3">
    <location>
        <position position="1"/>
    </location>
</feature>
<reference evidence="3" key="1">
    <citation type="submission" date="2014-12" db="EMBL/GenBank/DDBJ databases">
        <title>Insight into the proteome of Arion vulgaris.</title>
        <authorList>
            <person name="Aradska J."/>
            <person name="Bulat T."/>
            <person name="Smidak R."/>
            <person name="Sarate P."/>
            <person name="Gangsoo J."/>
            <person name="Sialana F."/>
            <person name="Bilban M."/>
            <person name="Lubec G."/>
        </authorList>
    </citation>
    <scope>NUCLEOTIDE SEQUENCE</scope>
    <source>
        <tissue evidence="3">Skin</tissue>
    </source>
</reference>
<feature type="transmembrane region" description="Helical" evidence="1">
    <location>
        <begin position="211"/>
        <end position="229"/>
    </location>
</feature>
<feature type="transmembrane region" description="Helical" evidence="1">
    <location>
        <begin position="35"/>
        <end position="54"/>
    </location>
</feature>
<organism evidence="3">
    <name type="scientific">Arion vulgaris</name>
    <dbReference type="NCBI Taxonomy" id="1028688"/>
    <lineage>
        <taxon>Eukaryota</taxon>
        <taxon>Metazoa</taxon>
        <taxon>Spiralia</taxon>
        <taxon>Lophotrochozoa</taxon>
        <taxon>Mollusca</taxon>
        <taxon>Gastropoda</taxon>
        <taxon>Heterobranchia</taxon>
        <taxon>Euthyneura</taxon>
        <taxon>Panpulmonata</taxon>
        <taxon>Eupulmonata</taxon>
        <taxon>Stylommatophora</taxon>
        <taxon>Helicina</taxon>
        <taxon>Arionoidea</taxon>
        <taxon>Arionidae</taxon>
        <taxon>Arion</taxon>
    </lineage>
</organism>
<dbReference type="Pfam" id="PF19316">
    <property type="entry name" value="PIGO_PIGG"/>
    <property type="match status" value="1"/>
</dbReference>
<feature type="transmembrane region" description="Helical" evidence="1">
    <location>
        <begin position="321"/>
        <end position="345"/>
    </location>
</feature>
<gene>
    <name evidence="3" type="primary">ORF145023</name>
</gene>
<dbReference type="AlphaFoldDB" id="A0A0B7AW83"/>
<name>A0A0B7AW83_9EUPU</name>
<dbReference type="InterPro" id="IPR045687">
    <property type="entry name" value="PIGG/GPI7_C"/>
</dbReference>
<dbReference type="GO" id="GO:0006506">
    <property type="term" value="P:GPI anchor biosynthetic process"/>
    <property type="evidence" value="ECO:0007669"/>
    <property type="project" value="InterPro"/>
</dbReference>
<feature type="transmembrane region" description="Helical" evidence="1">
    <location>
        <begin position="151"/>
        <end position="172"/>
    </location>
</feature>
<feature type="transmembrane region" description="Helical" evidence="1">
    <location>
        <begin position="179"/>
        <end position="199"/>
    </location>
</feature>
<feature type="transmembrane region" description="Helical" evidence="1">
    <location>
        <begin position="75"/>
        <end position="98"/>
    </location>
</feature>
<evidence type="ECO:0000313" key="3">
    <source>
        <dbReference type="EMBL" id="CEK84882.1"/>
    </source>
</evidence>
<dbReference type="PANTHER" id="PTHR23071:SF1">
    <property type="entry name" value="GPI ETHANOLAMINE PHOSPHATE TRANSFERASE 3"/>
    <property type="match status" value="1"/>
</dbReference>
<keyword evidence="1" id="KW-0812">Transmembrane</keyword>
<feature type="transmembrane region" description="Helical" evidence="1">
    <location>
        <begin position="360"/>
        <end position="381"/>
    </location>
</feature>
<dbReference type="PANTHER" id="PTHR23071">
    <property type="entry name" value="PHOSPHATIDYLINOSITOL GLYCAN"/>
    <property type="match status" value="1"/>
</dbReference>
<feature type="domain" description="GPI ethanolamine phosphate transferase 2 C-terminal" evidence="2">
    <location>
        <begin position="185"/>
        <end position="377"/>
    </location>
</feature>
<keyword evidence="1" id="KW-1133">Transmembrane helix</keyword>
<dbReference type="EMBL" id="HACG01038017">
    <property type="protein sequence ID" value="CEK84882.1"/>
    <property type="molecule type" value="Transcribed_RNA"/>
</dbReference>
<proteinExistence type="predicted"/>
<evidence type="ECO:0000259" key="2">
    <source>
        <dbReference type="Pfam" id="PF19316"/>
    </source>
</evidence>
<dbReference type="GO" id="GO:0051377">
    <property type="term" value="F:mannose-ethanolamine phosphotransferase activity"/>
    <property type="evidence" value="ECO:0007669"/>
    <property type="project" value="TreeGrafter"/>
</dbReference>
<sequence>QRYIFSTVCVAAMVLVVRCWLTHYGNMNGTNPGVVAVYYIPPLAALFVTLHWALQALPQSALEFFTQWQQVIMAQIVYLLIILSLAVITLSPLLVYMLPTRADSSIQIPYQAKFKHIVPTLYNQLKVRLGEKQDPSGVDEKPPIVYGLGSVYSASVVTLVSVVSLLLILLLGDGMAPSLLLATVLLYMFLELYSVSVSGQEHDLVTEGPTWSSMIMLNLLSSIFFYSTGHQPTIPSIRFESAYTGFYGDFSTFILPGFLIWLNTFAGTIFFSLACPALIFWPLLSSAVVRWMLKRTPEQKQETWKGDFKIFDNATQLRKRVFRVCCGMIVISSLKLLSAACASALHRRHLMVWKIFAPRFVYEAAFFVTTSTCVLLAFLYVMRVDNTLSKFIKNLPTKKQN</sequence>
<dbReference type="GO" id="GO:0005789">
    <property type="term" value="C:endoplasmic reticulum membrane"/>
    <property type="evidence" value="ECO:0007669"/>
    <property type="project" value="TreeGrafter"/>
</dbReference>
<protein>
    <recommendedName>
        <fullName evidence="2">GPI ethanolamine phosphate transferase 2 C-terminal domain-containing protein</fullName>
    </recommendedName>
</protein>